<evidence type="ECO:0000313" key="1">
    <source>
        <dbReference type="EMBL" id="SHO33324.1"/>
    </source>
</evidence>
<dbReference type="SUPFAM" id="SSF158430">
    <property type="entry name" value="Bacillus cereus metalloprotein-like"/>
    <property type="match status" value="1"/>
</dbReference>
<dbReference type="InterPro" id="IPR021328">
    <property type="entry name" value="CotB-like"/>
</dbReference>
<sequence>MDYLSFWSQKMYEHMLFINFLTLDDFIKQESKRLMDAWLEVVYEVDASPDLKQTDDIERLLQETRQFKLALLQDPTKSNRILPPSKVADLLDHMLLELDYFLGLLNKTLTPQEELKILAFENADHDNFLLHSFKNPDPEVTETLQGVIDQLMKEAQSEYGPDGELKYWLKTSNKTTKEVDNLIKNGYLESIIPDALREHELSEGKWEVERYNYLISEKF</sequence>
<dbReference type="EMBL" id="LT671577">
    <property type="protein sequence ID" value="SHO33324.1"/>
    <property type="molecule type" value="Genomic_DNA"/>
</dbReference>
<organism evidence="1 2">
    <name type="scientific">Cedratvirus A11</name>
    <dbReference type="NCBI Taxonomy" id="1903266"/>
    <lineage>
        <taxon>Viruses</taxon>
        <taxon>Pithoviruses</taxon>
        <taxon>Orthocedratvirinae</taxon>
        <taxon>Alphacedratvirus</taxon>
        <taxon>Alphacedratvirus aljazairmassiliense</taxon>
    </lineage>
</organism>
<dbReference type="Gene3D" id="1.20.1260.120">
    <property type="entry name" value="Protein of unknown function DUF2935"/>
    <property type="match status" value="1"/>
</dbReference>
<reference evidence="1 2" key="1">
    <citation type="submission" date="2016-11" db="EMBL/GenBank/DDBJ databases">
        <authorList>
            <consortium name="Urmite Genomes"/>
        </authorList>
    </citation>
    <scope>NUCLEOTIDE SEQUENCE [LARGE SCALE GENOMIC DNA]</scope>
    <source>
        <strain evidence="1 2">A11</strain>
    </source>
</reference>
<dbReference type="Proteomes" id="UP000201465">
    <property type="component" value="Segment"/>
</dbReference>
<gene>
    <name evidence="1" type="ORF">BQ3484_256</name>
</gene>
<dbReference type="KEGG" id="vg:30523214"/>
<dbReference type="OrthoDB" id="37207at10239"/>
<accession>A0A1M7XUE8</accession>
<dbReference type="Pfam" id="PF11155">
    <property type="entry name" value="DUF2935"/>
    <property type="match status" value="1"/>
</dbReference>
<keyword evidence="2" id="KW-1185">Reference proteome</keyword>
<protein>
    <submittedName>
        <fullName evidence="1">Uncharacterized protein</fullName>
    </submittedName>
</protein>
<proteinExistence type="predicted"/>
<evidence type="ECO:0000313" key="2">
    <source>
        <dbReference type="Proteomes" id="UP000201465"/>
    </source>
</evidence>
<name>A0A1M7XUE8_9VIRU</name>
<dbReference type="RefSeq" id="YP_009329196.1">
    <property type="nucleotide sequence ID" value="NC_032108.1"/>
</dbReference>
<dbReference type="GeneID" id="30523214"/>